<dbReference type="SUPFAM" id="SSF89733">
    <property type="entry name" value="L-sulfolactate dehydrogenase-like"/>
    <property type="match status" value="1"/>
</dbReference>
<dbReference type="PANTHER" id="PTHR11091:SF0">
    <property type="entry name" value="MALATE DEHYDROGENASE"/>
    <property type="match status" value="1"/>
</dbReference>
<dbReference type="RefSeq" id="WP_155337004.1">
    <property type="nucleotide sequence ID" value="NZ_BAAABN010000098.1"/>
</dbReference>
<gene>
    <name evidence="3" type="ORF">Acor_27420</name>
</gene>
<dbReference type="Gene3D" id="1.10.1530.10">
    <property type="match status" value="1"/>
</dbReference>
<dbReference type="InterPro" id="IPR003767">
    <property type="entry name" value="Malate/L-lactate_DH-like"/>
</dbReference>
<evidence type="ECO:0000313" key="4">
    <source>
        <dbReference type="Proteomes" id="UP000334990"/>
    </source>
</evidence>
<comment type="caution">
    <text evidence="3">The sequence shown here is derived from an EMBL/GenBank/DDBJ whole genome shotgun (WGS) entry which is preliminary data.</text>
</comment>
<name>A0A5M3W254_9ACTN</name>
<dbReference type="OrthoDB" id="924592at2"/>
<dbReference type="InterPro" id="IPR043144">
    <property type="entry name" value="Mal/L-sulf/L-lact_DH-like_ah"/>
</dbReference>
<accession>A0A5M3W254</accession>
<reference evidence="3 4" key="1">
    <citation type="submission" date="2019-10" db="EMBL/GenBank/DDBJ databases">
        <title>Whole genome shotgun sequence of Acrocarpospora corrugata NBRC 13972.</title>
        <authorList>
            <person name="Ichikawa N."/>
            <person name="Kimura A."/>
            <person name="Kitahashi Y."/>
            <person name="Komaki H."/>
            <person name="Oguchi A."/>
        </authorList>
    </citation>
    <scope>NUCLEOTIDE SEQUENCE [LARGE SCALE GENOMIC DNA]</scope>
    <source>
        <strain evidence="3 4">NBRC 13972</strain>
    </source>
</reference>
<evidence type="ECO:0000256" key="1">
    <source>
        <dbReference type="ARBA" id="ARBA00006056"/>
    </source>
</evidence>
<proteinExistence type="inferred from homology"/>
<dbReference type="InterPro" id="IPR043143">
    <property type="entry name" value="Mal/L-sulf/L-lact_DH-like_NADP"/>
</dbReference>
<dbReference type="PANTHER" id="PTHR11091">
    <property type="entry name" value="OXIDOREDUCTASE-RELATED"/>
    <property type="match status" value="1"/>
</dbReference>
<dbReference type="Pfam" id="PF02615">
    <property type="entry name" value="Ldh_2"/>
    <property type="match status" value="1"/>
</dbReference>
<organism evidence="3 4">
    <name type="scientific">Acrocarpospora corrugata</name>
    <dbReference type="NCBI Taxonomy" id="35763"/>
    <lineage>
        <taxon>Bacteria</taxon>
        <taxon>Bacillati</taxon>
        <taxon>Actinomycetota</taxon>
        <taxon>Actinomycetes</taxon>
        <taxon>Streptosporangiales</taxon>
        <taxon>Streptosporangiaceae</taxon>
        <taxon>Acrocarpospora</taxon>
    </lineage>
</organism>
<dbReference type="AlphaFoldDB" id="A0A5M3W254"/>
<dbReference type="Gene3D" id="3.30.1370.60">
    <property type="entry name" value="Hypothetical oxidoreductase yiak, domain 2"/>
    <property type="match status" value="1"/>
</dbReference>
<dbReference type="EMBL" id="BLAD01000046">
    <property type="protein sequence ID" value="GES00678.1"/>
    <property type="molecule type" value="Genomic_DNA"/>
</dbReference>
<sequence length="469" mass="47886">MSSRRPFALELRDVVLSLGPPGGERVLLRGADLQVREGESVLLSGLDGEARRGLTALLEGRMPPTYGTVSVGRGTTVLDAGDRPGSVTVAGEASSVIVLAGQDGEGPPGRFRSLRLDGGQFVESPAGRVPLAELHRRTVAALLAAGVGEEAAEAAGGVLVDAERRGHRSHGVALLPTYLRRIRDGGIRAGSLPRLTEITPALASVDAGGGLGQPAARLAADWCAARAAEHGLAAVAVHDNNHVGMLAAYRHAFQRHQVVGFLLNTSGPSIAAPGAAVPTLGSNAICLVTPSAAGAEPFCVDLATGVVAAGKIRDAANRGVPVPPGWLQDASGAPSTDPGDLDRDGAIPLFGGYKGLCVTLLAEILAGALAGHRVSPDVGKQRKQPERVMGCSQLFVGFSTGHFAAPGSGGLGLDGFVDRLRGAVLDGHPGVPARPWFPDQPEEDHAADADARGVEVPASVLAELGWALP</sequence>
<comment type="similarity">
    <text evidence="1">Belongs to the LDH2/MDH2 oxidoreductase family.</text>
</comment>
<dbReference type="InterPro" id="IPR036111">
    <property type="entry name" value="Mal/L-sulfo/L-lacto_DH-like_sf"/>
</dbReference>
<evidence type="ECO:0000313" key="3">
    <source>
        <dbReference type="EMBL" id="GES00678.1"/>
    </source>
</evidence>
<evidence type="ECO:0008006" key="5">
    <source>
        <dbReference type="Google" id="ProtNLM"/>
    </source>
</evidence>
<keyword evidence="4" id="KW-1185">Reference proteome</keyword>
<dbReference type="GO" id="GO:0016491">
    <property type="term" value="F:oxidoreductase activity"/>
    <property type="evidence" value="ECO:0007669"/>
    <property type="project" value="UniProtKB-KW"/>
</dbReference>
<evidence type="ECO:0000256" key="2">
    <source>
        <dbReference type="ARBA" id="ARBA00023002"/>
    </source>
</evidence>
<keyword evidence="2" id="KW-0560">Oxidoreductase</keyword>
<dbReference type="Proteomes" id="UP000334990">
    <property type="component" value="Unassembled WGS sequence"/>
</dbReference>
<protein>
    <recommendedName>
        <fullName evidence="5">Lactate dehydrogenase</fullName>
    </recommendedName>
</protein>